<dbReference type="EMBL" id="JAXAVX010000001">
    <property type="protein sequence ID" value="MDX8150585.1"/>
    <property type="molecule type" value="Genomic_DNA"/>
</dbReference>
<comment type="catalytic activity">
    <reaction evidence="3">
        <text>3'-dephospho-CoA + ATP = ADP + CoA + H(+)</text>
        <dbReference type="Rhea" id="RHEA:18245"/>
        <dbReference type="ChEBI" id="CHEBI:15378"/>
        <dbReference type="ChEBI" id="CHEBI:30616"/>
        <dbReference type="ChEBI" id="CHEBI:57287"/>
        <dbReference type="ChEBI" id="CHEBI:57328"/>
        <dbReference type="ChEBI" id="CHEBI:456216"/>
        <dbReference type="EC" id="2.7.1.24"/>
    </reaction>
</comment>
<dbReference type="NCBIfam" id="TIGR00152">
    <property type="entry name" value="dephospho-CoA kinase"/>
    <property type="match status" value="1"/>
</dbReference>
<organism evidence="5 6">
    <name type="scientific">Patulibacter brassicae</name>
    <dbReference type="NCBI Taxonomy" id="1705717"/>
    <lineage>
        <taxon>Bacteria</taxon>
        <taxon>Bacillati</taxon>
        <taxon>Actinomycetota</taxon>
        <taxon>Thermoleophilia</taxon>
        <taxon>Solirubrobacterales</taxon>
        <taxon>Patulibacteraceae</taxon>
        <taxon>Patulibacter</taxon>
    </lineage>
</organism>
<dbReference type="CDD" id="cd02022">
    <property type="entry name" value="DPCK"/>
    <property type="match status" value="1"/>
</dbReference>
<dbReference type="Proteomes" id="UP001277761">
    <property type="component" value="Unassembled WGS sequence"/>
</dbReference>
<dbReference type="HAMAP" id="MF_00376">
    <property type="entry name" value="Dephospho_CoA_kinase"/>
    <property type="match status" value="1"/>
</dbReference>
<keyword evidence="3 5" id="KW-0808">Transferase</keyword>
<dbReference type="PROSITE" id="PS51219">
    <property type="entry name" value="DPCK"/>
    <property type="match status" value="1"/>
</dbReference>
<evidence type="ECO:0000313" key="6">
    <source>
        <dbReference type="Proteomes" id="UP001277761"/>
    </source>
</evidence>
<dbReference type="RefSeq" id="WP_319952730.1">
    <property type="nucleotide sequence ID" value="NZ_JAXAVX010000001.1"/>
</dbReference>
<comment type="subcellular location">
    <subcellularLocation>
        <location evidence="3">Cytoplasm</location>
    </subcellularLocation>
</comment>
<evidence type="ECO:0000256" key="3">
    <source>
        <dbReference type="HAMAP-Rule" id="MF_00376"/>
    </source>
</evidence>
<keyword evidence="3 5" id="KW-0418">Kinase</keyword>
<proteinExistence type="inferred from homology"/>
<comment type="pathway">
    <text evidence="3">Cofactor biosynthesis; coenzyme A biosynthesis; CoA from (R)-pantothenate: step 5/5.</text>
</comment>
<dbReference type="Gene3D" id="3.40.50.300">
    <property type="entry name" value="P-loop containing nucleotide triphosphate hydrolases"/>
    <property type="match status" value="1"/>
</dbReference>
<dbReference type="SUPFAM" id="SSF52540">
    <property type="entry name" value="P-loop containing nucleoside triphosphate hydrolases"/>
    <property type="match status" value="1"/>
</dbReference>
<feature type="binding site" evidence="3">
    <location>
        <begin position="29"/>
        <end position="34"/>
    </location>
    <ligand>
        <name>ATP</name>
        <dbReference type="ChEBI" id="CHEBI:30616"/>
    </ligand>
</feature>
<dbReference type="GO" id="GO:0004140">
    <property type="term" value="F:dephospho-CoA kinase activity"/>
    <property type="evidence" value="ECO:0007669"/>
    <property type="project" value="UniProtKB-EC"/>
</dbReference>
<evidence type="ECO:0000256" key="4">
    <source>
        <dbReference type="NCBIfam" id="TIGR00152"/>
    </source>
</evidence>
<evidence type="ECO:0000256" key="1">
    <source>
        <dbReference type="ARBA" id="ARBA00022741"/>
    </source>
</evidence>
<gene>
    <name evidence="3 5" type="primary">coaE</name>
    <name evidence="5" type="ORF">SK069_03185</name>
</gene>
<name>A0ABU4VGM7_9ACTN</name>
<comment type="similarity">
    <text evidence="3">Belongs to the CoaE family.</text>
</comment>
<accession>A0ABU4VGM7</accession>
<comment type="function">
    <text evidence="3">Catalyzes the phosphorylation of the 3'-hydroxyl group of dephosphocoenzyme A to form coenzyme A.</text>
</comment>
<sequence length="212" mass="22526">MSVDPQTPVAASPAAPPSVPFVGLTGGLAAGKSTALAALERLGARTLSTDEVVHELYAGEELRDLVVARWGSRVAPSGTVDRAEIAKVVFHDADERAWLEQQIWPRVGAAVVAFREDAAAQHPPARAAVVETPLLFEAGMEAAYDATIAIVAPDDLRSDRARQRGHDGIEGREARHLAQEEKAARATYTVVNDGTVQQLEERLAAILDALAP</sequence>
<evidence type="ECO:0000313" key="5">
    <source>
        <dbReference type="EMBL" id="MDX8150585.1"/>
    </source>
</evidence>
<reference evidence="5 6" key="1">
    <citation type="submission" date="2023-11" db="EMBL/GenBank/DDBJ databases">
        <authorList>
            <person name="Xu M."/>
            <person name="Jiang T."/>
        </authorList>
    </citation>
    <scope>NUCLEOTIDE SEQUENCE [LARGE SCALE GENOMIC DNA]</scope>
    <source>
        <strain evidence="5 6">SD</strain>
    </source>
</reference>
<dbReference type="InterPro" id="IPR001977">
    <property type="entry name" value="Depp_CoAkinase"/>
</dbReference>
<keyword evidence="3" id="KW-0963">Cytoplasm</keyword>
<keyword evidence="1 3" id="KW-0547">Nucleotide-binding</keyword>
<dbReference type="EC" id="2.7.1.24" evidence="3 4"/>
<keyword evidence="6" id="KW-1185">Reference proteome</keyword>
<evidence type="ECO:0000256" key="2">
    <source>
        <dbReference type="ARBA" id="ARBA00022840"/>
    </source>
</evidence>
<keyword evidence="3" id="KW-0173">Coenzyme A biosynthesis</keyword>
<protein>
    <recommendedName>
        <fullName evidence="3 4">Dephospho-CoA kinase</fullName>
        <ecNumber evidence="3 4">2.7.1.24</ecNumber>
    </recommendedName>
    <alternativeName>
        <fullName evidence="3">Dephosphocoenzyme A kinase</fullName>
    </alternativeName>
</protein>
<keyword evidence="2 3" id="KW-0067">ATP-binding</keyword>
<dbReference type="InterPro" id="IPR027417">
    <property type="entry name" value="P-loop_NTPase"/>
</dbReference>
<comment type="caution">
    <text evidence="5">The sequence shown here is derived from an EMBL/GenBank/DDBJ whole genome shotgun (WGS) entry which is preliminary data.</text>
</comment>
<dbReference type="Pfam" id="PF01121">
    <property type="entry name" value="CoaE"/>
    <property type="match status" value="1"/>
</dbReference>